<dbReference type="SUPFAM" id="SSF54106">
    <property type="entry name" value="LysM domain"/>
    <property type="match status" value="1"/>
</dbReference>
<name>A0A6A2VWJ3_9BIFI</name>
<evidence type="ECO:0000313" key="4">
    <source>
        <dbReference type="Proteomes" id="UP000440041"/>
    </source>
</evidence>
<evidence type="ECO:0000313" key="3">
    <source>
        <dbReference type="EMBL" id="KAB8301878.1"/>
    </source>
</evidence>
<evidence type="ECO:0000259" key="2">
    <source>
        <dbReference type="PROSITE" id="PS51782"/>
    </source>
</evidence>
<protein>
    <submittedName>
        <fullName evidence="3">Peptidoglycan-binding LysM</fullName>
    </submittedName>
</protein>
<dbReference type="RefSeq" id="WP_167510957.1">
    <property type="nucleotide sequence ID" value="NZ_JBHLXF010000037.1"/>
</dbReference>
<keyword evidence="1" id="KW-0472">Membrane</keyword>
<dbReference type="Proteomes" id="UP000440041">
    <property type="component" value="Unassembled WGS sequence"/>
</dbReference>
<dbReference type="InterPro" id="IPR018392">
    <property type="entry name" value="LysM"/>
</dbReference>
<reference evidence="3 4" key="1">
    <citation type="submission" date="2019-09" db="EMBL/GenBank/DDBJ databases">
        <title>Characterization of the phylogenetic diversity of two novel species belonging to the genus Bifidobacterium: Bifidobacterium cebidarum sp. nov. and Bifidobacterium leontopitheci sp. nov.</title>
        <authorList>
            <person name="Lugli G.A."/>
            <person name="Duranti S."/>
            <person name="Milani C."/>
            <person name="Turroni F."/>
            <person name="Ventura M."/>
        </authorList>
    </citation>
    <scope>NUCLEOTIDE SEQUENCE [LARGE SCALE GENOMIC DNA]</scope>
    <source>
        <strain evidence="3 4">DSM 100238</strain>
    </source>
</reference>
<accession>A0A6A2VWJ3</accession>
<dbReference type="EMBL" id="WBSO01000001">
    <property type="protein sequence ID" value="KAB8301878.1"/>
    <property type="molecule type" value="Genomic_DNA"/>
</dbReference>
<comment type="caution">
    <text evidence="3">The sequence shown here is derived from an EMBL/GenBank/DDBJ whole genome shotgun (WGS) entry which is preliminary data.</text>
</comment>
<organism evidence="3 4">
    <name type="scientific">Bifidobacterium apri</name>
    <dbReference type="NCBI Taxonomy" id="1769423"/>
    <lineage>
        <taxon>Bacteria</taxon>
        <taxon>Bacillati</taxon>
        <taxon>Actinomycetota</taxon>
        <taxon>Actinomycetes</taxon>
        <taxon>Bifidobacteriales</taxon>
        <taxon>Bifidobacteriaceae</taxon>
        <taxon>Bifidobacterium</taxon>
    </lineage>
</organism>
<dbReference type="SMART" id="SM00257">
    <property type="entry name" value="LysM"/>
    <property type="match status" value="1"/>
</dbReference>
<gene>
    <name evidence="3" type="ORF">DSM100238_0197</name>
</gene>
<proteinExistence type="predicted"/>
<feature type="domain" description="LysM" evidence="2">
    <location>
        <begin position="82"/>
        <end position="132"/>
    </location>
</feature>
<sequence length="135" mass="14533">MRAQEYVGMGAAGYRAVQTRPGEGVRVCNRRRAARESAISADHSQSLLAKGLIIALLVFAAVFGWSVVESKTAESATPTRTVTYTVQAGDTLWRYAQETTPAGGDVNQKIDEIVRLNNLQSTGLKPGETIVVPIE</sequence>
<keyword evidence="1" id="KW-0812">Transmembrane</keyword>
<dbReference type="Pfam" id="PF01476">
    <property type="entry name" value="LysM"/>
    <property type="match status" value="1"/>
</dbReference>
<dbReference type="InterPro" id="IPR036779">
    <property type="entry name" value="LysM_dom_sf"/>
</dbReference>
<feature type="transmembrane region" description="Helical" evidence="1">
    <location>
        <begin position="47"/>
        <end position="68"/>
    </location>
</feature>
<dbReference type="Gene3D" id="3.10.350.10">
    <property type="entry name" value="LysM domain"/>
    <property type="match status" value="1"/>
</dbReference>
<dbReference type="AlphaFoldDB" id="A0A6A2VWJ3"/>
<keyword evidence="4" id="KW-1185">Reference proteome</keyword>
<keyword evidence="1" id="KW-1133">Transmembrane helix</keyword>
<dbReference type="CDD" id="cd00118">
    <property type="entry name" value="LysM"/>
    <property type="match status" value="1"/>
</dbReference>
<dbReference type="PROSITE" id="PS51782">
    <property type="entry name" value="LYSM"/>
    <property type="match status" value="1"/>
</dbReference>
<evidence type="ECO:0000256" key="1">
    <source>
        <dbReference type="SAM" id="Phobius"/>
    </source>
</evidence>